<dbReference type="SUPFAM" id="SSF50249">
    <property type="entry name" value="Nucleic acid-binding proteins"/>
    <property type="match status" value="1"/>
</dbReference>
<dbReference type="NCBIfam" id="TIGR00277">
    <property type="entry name" value="HDIG"/>
    <property type="match status" value="1"/>
</dbReference>
<dbReference type="AlphaFoldDB" id="A0A7K4HQP6"/>
<dbReference type="InterPro" id="IPR012340">
    <property type="entry name" value="NA-bd_OB-fold"/>
</dbReference>
<sequence length="320" mass="34577">MTDARNKQVYLSEIADGDRVDDLFLVLRREVKRKKDGNPYIFAILADRSGTAPCTIWGTATCGETLLEACAALEVGRVFRISGKVSAFNSSLQISVNEGVEYLGQPVPESTIEPADFVRMNTDIDALKRGVLDLIATIADPALKDVVLEAISGADGFFEKPAAKGRHHEYPGGLAEHTLETARIAAAGCDAIDLGSNRDLIIAGALLHDIGKAFSFERSGLCFVARPEYDLVGHISLGVTYLERFRSRLPPALFSHLTHIVQSHHGPHGEVACQTPEAWTVHIADYASATLREVADDQAALEPGSGTRTGRKSGGPVWRF</sequence>
<comment type="caution">
    <text evidence="4">The sequence shown here is derived from an EMBL/GenBank/DDBJ whole genome shotgun (WGS) entry which is preliminary data.</text>
</comment>
<dbReference type="GO" id="GO:0031125">
    <property type="term" value="P:rRNA 3'-end processing"/>
    <property type="evidence" value="ECO:0007669"/>
    <property type="project" value="TreeGrafter"/>
</dbReference>
<dbReference type="PANTHER" id="PTHR37294">
    <property type="entry name" value="3'-5' EXORIBONUCLEASE YHAM"/>
    <property type="match status" value="1"/>
</dbReference>
<dbReference type="InterPro" id="IPR006675">
    <property type="entry name" value="HDIG_dom"/>
</dbReference>
<proteinExistence type="predicted"/>
<dbReference type="EMBL" id="JABXWR010000001">
    <property type="protein sequence ID" value="NVO67576.1"/>
    <property type="molecule type" value="Genomic_DNA"/>
</dbReference>
<evidence type="ECO:0000256" key="1">
    <source>
        <dbReference type="ARBA" id="ARBA00022801"/>
    </source>
</evidence>
<accession>A0A7K4HQP6</accession>
<keyword evidence="1" id="KW-0378">Hydrolase</keyword>
<evidence type="ECO:0000313" key="5">
    <source>
        <dbReference type="Proteomes" id="UP000570823"/>
    </source>
</evidence>
<gene>
    <name evidence="4" type="ORF">HWN36_09715</name>
</gene>
<dbReference type="Pfam" id="PF01966">
    <property type="entry name" value="HD"/>
    <property type="match status" value="1"/>
</dbReference>
<dbReference type="InterPro" id="IPR003607">
    <property type="entry name" value="HD/PDEase_dom"/>
</dbReference>
<protein>
    <submittedName>
        <fullName evidence="4">HD domain-containing protein</fullName>
    </submittedName>
</protein>
<organism evidence="4 5">
    <name type="scientific">Methanofollis tationis</name>
    <dbReference type="NCBI Taxonomy" id="81417"/>
    <lineage>
        <taxon>Archaea</taxon>
        <taxon>Methanobacteriati</taxon>
        <taxon>Methanobacteriota</taxon>
        <taxon>Stenosarchaea group</taxon>
        <taxon>Methanomicrobia</taxon>
        <taxon>Methanomicrobiales</taxon>
        <taxon>Methanomicrobiaceae</taxon>
        <taxon>Methanofollis</taxon>
    </lineage>
</organism>
<dbReference type="PROSITE" id="PS51831">
    <property type="entry name" value="HD"/>
    <property type="match status" value="1"/>
</dbReference>
<dbReference type="GO" id="GO:0016787">
    <property type="term" value="F:hydrolase activity"/>
    <property type="evidence" value="ECO:0007669"/>
    <property type="project" value="UniProtKB-KW"/>
</dbReference>
<dbReference type="Gene3D" id="2.40.50.140">
    <property type="entry name" value="Nucleic acid-binding proteins"/>
    <property type="match status" value="1"/>
</dbReference>
<dbReference type="SMART" id="SM00471">
    <property type="entry name" value="HDc"/>
    <property type="match status" value="1"/>
</dbReference>
<keyword evidence="5" id="KW-1185">Reference proteome</keyword>
<evidence type="ECO:0000313" key="4">
    <source>
        <dbReference type="EMBL" id="NVO67576.1"/>
    </source>
</evidence>
<dbReference type="InterPro" id="IPR050798">
    <property type="entry name" value="YhaM_exoribonuc/phosphodiest"/>
</dbReference>
<dbReference type="Gene3D" id="1.10.3210.10">
    <property type="entry name" value="Hypothetical protein af1432"/>
    <property type="match status" value="1"/>
</dbReference>
<dbReference type="OrthoDB" id="114744at2157"/>
<dbReference type="SUPFAM" id="SSF109604">
    <property type="entry name" value="HD-domain/PDEase-like"/>
    <property type="match status" value="1"/>
</dbReference>
<feature type="domain" description="HD" evidence="3">
    <location>
        <begin position="174"/>
        <end position="301"/>
    </location>
</feature>
<dbReference type="Pfam" id="PF01336">
    <property type="entry name" value="tRNA_anti-codon"/>
    <property type="match status" value="1"/>
</dbReference>
<feature type="region of interest" description="Disordered" evidence="2">
    <location>
        <begin position="299"/>
        <end position="320"/>
    </location>
</feature>
<dbReference type="Proteomes" id="UP000570823">
    <property type="component" value="Unassembled WGS sequence"/>
</dbReference>
<dbReference type="InterPro" id="IPR004365">
    <property type="entry name" value="NA-bd_OB_tRNA"/>
</dbReference>
<dbReference type="CDD" id="cd00077">
    <property type="entry name" value="HDc"/>
    <property type="match status" value="1"/>
</dbReference>
<dbReference type="InterPro" id="IPR006674">
    <property type="entry name" value="HD_domain"/>
</dbReference>
<dbReference type="PANTHER" id="PTHR37294:SF1">
    <property type="entry name" value="3'-5' EXORIBONUCLEASE YHAM"/>
    <property type="match status" value="1"/>
</dbReference>
<name>A0A7K4HQP6_9EURY</name>
<dbReference type="GO" id="GO:0003676">
    <property type="term" value="F:nucleic acid binding"/>
    <property type="evidence" value="ECO:0007669"/>
    <property type="project" value="InterPro"/>
</dbReference>
<dbReference type="RefSeq" id="WP_176789153.1">
    <property type="nucleotide sequence ID" value="NZ_JABXWR010000001.1"/>
</dbReference>
<reference evidence="4 5" key="1">
    <citation type="submission" date="2020-06" db="EMBL/GenBank/DDBJ databases">
        <title>Methanofollis fontis sp. nov., a methanogen isolated from marine sediments near a cold seep at Four-Way Closure Ridge offshore southwestern Taiwan.</title>
        <authorList>
            <person name="Chen S.-C."/>
            <person name="Teng N.-H."/>
            <person name="Lin Y.-S."/>
            <person name="Lai M.-C."/>
            <person name="Chen H.-H."/>
            <person name="Wang C.-C."/>
        </authorList>
    </citation>
    <scope>NUCLEOTIDE SEQUENCE [LARGE SCALE GENOMIC DNA]</scope>
    <source>
        <strain evidence="4 5">DSM 2702</strain>
    </source>
</reference>
<evidence type="ECO:0000259" key="3">
    <source>
        <dbReference type="PROSITE" id="PS51831"/>
    </source>
</evidence>
<evidence type="ECO:0000256" key="2">
    <source>
        <dbReference type="SAM" id="MobiDB-lite"/>
    </source>
</evidence>